<accession>A0A9P6LY94</accession>
<comment type="caution">
    <text evidence="7">The sequence shown here is derived from an EMBL/GenBank/DDBJ whole genome shotgun (WGS) entry which is preliminary data.</text>
</comment>
<sequence length="297" mass="32960">SPSAASKRKPNITRSKLQDVRDKLADKDVDDILGEQRPHVVVGIDLGIKSIATCCILDSRDMSRPKNITITQESDSYTTDEHAKKKEQSLRFNVPRQRQSIMRLPGNGCGVWSRIMYGQSSRRICLFPMPSIPRLGPKARDGAIYVAGALFALGWWFFIDTVIRSKNWNYDDGFKSVSVEFVDWVPGICSTLGMIVISSIDKTALRGDTFSFSSGGGGTSVAWRARVYLFVGFAFMAGGLAGSVSVMCIKYILPNYGEIFTFWGIWNVIQNAAIMSSAAILWVAQNTESEYQYSFAI</sequence>
<comment type="similarity">
    <text evidence="2">Belongs to the UPF0220 family.</text>
</comment>
<dbReference type="OrthoDB" id="268928at2759"/>
<keyword evidence="5 6" id="KW-0472">Membrane</keyword>
<keyword evidence="3 6" id="KW-0812">Transmembrane</keyword>
<name>A0A9P6LY94_9FUNG</name>
<dbReference type="Proteomes" id="UP000749646">
    <property type="component" value="Unassembled WGS sequence"/>
</dbReference>
<dbReference type="InterPro" id="IPR007919">
    <property type="entry name" value="UPF0220"/>
</dbReference>
<feature type="non-terminal residue" evidence="7">
    <location>
        <position position="297"/>
    </location>
</feature>
<dbReference type="EMBL" id="JAAAHW010007064">
    <property type="protein sequence ID" value="KAF9951645.1"/>
    <property type="molecule type" value="Genomic_DNA"/>
</dbReference>
<evidence type="ECO:0000256" key="1">
    <source>
        <dbReference type="ARBA" id="ARBA00004141"/>
    </source>
</evidence>
<dbReference type="GO" id="GO:0016020">
    <property type="term" value="C:membrane"/>
    <property type="evidence" value="ECO:0007669"/>
    <property type="project" value="UniProtKB-SubCell"/>
</dbReference>
<evidence type="ECO:0000256" key="3">
    <source>
        <dbReference type="ARBA" id="ARBA00022692"/>
    </source>
</evidence>
<proteinExistence type="inferred from homology"/>
<comment type="subcellular location">
    <subcellularLocation>
        <location evidence="1">Membrane</location>
        <topology evidence="1">Multi-pass membrane protein</topology>
    </subcellularLocation>
</comment>
<evidence type="ECO:0000256" key="4">
    <source>
        <dbReference type="ARBA" id="ARBA00022989"/>
    </source>
</evidence>
<feature type="transmembrane region" description="Helical" evidence="6">
    <location>
        <begin position="227"/>
        <end position="253"/>
    </location>
</feature>
<dbReference type="PANTHER" id="PTHR13180">
    <property type="entry name" value="SMALL MEMBRANE PROTEIN-RELATED"/>
    <property type="match status" value="1"/>
</dbReference>
<dbReference type="AlphaFoldDB" id="A0A9P6LY94"/>
<feature type="transmembrane region" description="Helical" evidence="6">
    <location>
        <begin position="142"/>
        <end position="159"/>
    </location>
</feature>
<feature type="transmembrane region" description="Helical" evidence="6">
    <location>
        <begin position="259"/>
        <end position="284"/>
    </location>
</feature>
<gene>
    <name evidence="7" type="ORF">BGZ65_005827</name>
</gene>
<evidence type="ECO:0000313" key="7">
    <source>
        <dbReference type="EMBL" id="KAF9951645.1"/>
    </source>
</evidence>
<evidence type="ECO:0000256" key="6">
    <source>
        <dbReference type="SAM" id="Phobius"/>
    </source>
</evidence>
<organism evidence="7 8">
    <name type="scientific">Modicella reniformis</name>
    <dbReference type="NCBI Taxonomy" id="1440133"/>
    <lineage>
        <taxon>Eukaryota</taxon>
        <taxon>Fungi</taxon>
        <taxon>Fungi incertae sedis</taxon>
        <taxon>Mucoromycota</taxon>
        <taxon>Mortierellomycotina</taxon>
        <taxon>Mortierellomycetes</taxon>
        <taxon>Mortierellales</taxon>
        <taxon>Mortierellaceae</taxon>
        <taxon>Modicella</taxon>
    </lineage>
</organism>
<evidence type="ECO:0000256" key="2">
    <source>
        <dbReference type="ARBA" id="ARBA00005335"/>
    </source>
</evidence>
<dbReference type="Pfam" id="PF05255">
    <property type="entry name" value="UPF0220"/>
    <property type="match status" value="1"/>
</dbReference>
<keyword evidence="4 6" id="KW-1133">Transmembrane helix</keyword>
<reference evidence="7" key="1">
    <citation type="journal article" date="2020" name="Fungal Divers.">
        <title>Resolving the Mortierellaceae phylogeny through synthesis of multi-gene phylogenetics and phylogenomics.</title>
        <authorList>
            <person name="Vandepol N."/>
            <person name="Liber J."/>
            <person name="Desiro A."/>
            <person name="Na H."/>
            <person name="Kennedy M."/>
            <person name="Barry K."/>
            <person name="Grigoriev I.V."/>
            <person name="Miller A.N."/>
            <person name="O'Donnell K."/>
            <person name="Stajich J.E."/>
            <person name="Bonito G."/>
        </authorList>
    </citation>
    <scope>NUCLEOTIDE SEQUENCE</scope>
    <source>
        <strain evidence="7">MES-2147</strain>
    </source>
</reference>
<feature type="transmembrane region" description="Helical" evidence="6">
    <location>
        <begin position="179"/>
        <end position="197"/>
    </location>
</feature>
<evidence type="ECO:0000256" key="5">
    <source>
        <dbReference type="ARBA" id="ARBA00023136"/>
    </source>
</evidence>
<keyword evidence="8" id="KW-1185">Reference proteome</keyword>
<protein>
    <submittedName>
        <fullName evidence="7">Uncharacterized protein</fullName>
    </submittedName>
</protein>
<evidence type="ECO:0000313" key="8">
    <source>
        <dbReference type="Proteomes" id="UP000749646"/>
    </source>
</evidence>